<keyword evidence="3" id="KW-1185">Reference proteome</keyword>
<dbReference type="Pfam" id="PF20583">
    <property type="entry name" value="DUF6786"/>
    <property type="match status" value="1"/>
</dbReference>
<feature type="signal peptide" evidence="1">
    <location>
        <begin position="1"/>
        <end position="22"/>
    </location>
</feature>
<sequence>MRTLKLTLLLLAVFSIMDSCQSGNKSKNKTMHNPQKGTFAYDVQFLSQKDSIIILKNNDSSGQLIVSPKYQGKVFTSTAEGLNGKSFGWVNYKAFDEPVNDHMNAFGGEDRMWLGPEGGKYSIYFKQGTEQVFDNWHTPPAIDTEAWQLTASSGKKVSMTKETAIINYAGTPLKIKMERDVEIMENETIEQMLHVSLNKKVNVVGFKTVNRLFNTGTNEWTEHTGAPCIWNLDMFMPSESCIIVIPYIQNAQGKVATTDYFGEIADDRIKYSNGVLFFKADGKSRGKLGIPPVRAKNIAGSYDAQNNVLTVTVFDVHNNRKYLNQEWRTDRDPYSGDAMNAYNDGPLEDGSQMGPFYEIESVSPPAFLKQGEHITHNHSVFHFTGDKKTLNDIAIKVFGVTLQEIQNTFK</sequence>
<name>A0AAE3IQT1_9BACT</name>
<feature type="chain" id="PRO_5042131825" evidence="1">
    <location>
        <begin position="23"/>
        <end position="410"/>
    </location>
</feature>
<organism evidence="2 3">
    <name type="scientific">Haoranjiania flava</name>
    <dbReference type="NCBI Taxonomy" id="1856322"/>
    <lineage>
        <taxon>Bacteria</taxon>
        <taxon>Pseudomonadati</taxon>
        <taxon>Bacteroidota</taxon>
        <taxon>Chitinophagia</taxon>
        <taxon>Chitinophagales</taxon>
        <taxon>Chitinophagaceae</taxon>
        <taxon>Haoranjiania</taxon>
    </lineage>
</organism>
<comment type="caution">
    <text evidence="2">The sequence shown here is derived from an EMBL/GenBank/DDBJ whole genome shotgun (WGS) entry which is preliminary data.</text>
</comment>
<protein>
    <submittedName>
        <fullName evidence="2">Uncharacterized protein</fullName>
    </submittedName>
</protein>
<dbReference type="InterPro" id="IPR046713">
    <property type="entry name" value="DUF6786"/>
</dbReference>
<dbReference type="AlphaFoldDB" id="A0AAE3IQT1"/>
<dbReference type="Proteomes" id="UP001209317">
    <property type="component" value="Unassembled WGS sequence"/>
</dbReference>
<evidence type="ECO:0000313" key="3">
    <source>
        <dbReference type="Proteomes" id="UP001209317"/>
    </source>
</evidence>
<evidence type="ECO:0000256" key="1">
    <source>
        <dbReference type="SAM" id="SignalP"/>
    </source>
</evidence>
<keyword evidence="1" id="KW-0732">Signal</keyword>
<accession>A0AAE3IQT1</accession>
<dbReference type="RefSeq" id="WP_263038866.1">
    <property type="nucleotide sequence ID" value="NZ_JAOTPL010000025.1"/>
</dbReference>
<proteinExistence type="predicted"/>
<reference evidence="2" key="1">
    <citation type="submission" date="2022-10" db="EMBL/GenBank/DDBJ databases">
        <authorList>
            <person name="Kim H.S."/>
            <person name="Kim J.-S."/>
            <person name="Suh M.K."/>
            <person name="Eom M.K."/>
            <person name="Lee J.-S."/>
        </authorList>
    </citation>
    <scope>NUCLEOTIDE SEQUENCE</scope>
    <source>
        <strain evidence="2">LIP-5</strain>
    </source>
</reference>
<gene>
    <name evidence="2" type="ORF">OD355_12705</name>
</gene>
<dbReference type="EMBL" id="JAOTPL010000025">
    <property type="protein sequence ID" value="MCU7695378.1"/>
    <property type="molecule type" value="Genomic_DNA"/>
</dbReference>
<evidence type="ECO:0000313" key="2">
    <source>
        <dbReference type="EMBL" id="MCU7695378.1"/>
    </source>
</evidence>